<evidence type="ECO:0000313" key="1">
    <source>
        <dbReference type="EMBL" id="EDW38639.1"/>
    </source>
</evidence>
<gene>
    <name evidence="1" type="primary">Dper\GL18201</name>
    <name evidence="1" type="ORF">Dper_GL18201</name>
</gene>
<dbReference type="AlphaFoldDB" id="B4HBB3"/>
<proteinExistence type="predicted"/>
<keyword evidence="2" id="KW-1185">Reference proteome</keyword>
<dbReference type="PhylomeDB" id="B4HBB3"/>
<dbReference type="Proteomes" id="UP000008744">
    <property type="component" value="Unassembled WGS sequence"/>
</dbReference>
<name>B4HBB3_DROPE</name>
<evidence type="ECO:0000313" key="2">
    <source>
        <dbReference type="Proteomes" id="UP000008744"/>
    </source>
</evidence>
<accession>B4HBB3</accession>
<reference evidence="1 2" key="1">
    <citation type="journal article" date="2007" name="Nature">
        <title>Evolution of genes and genomes on the Drosophila phylogeny.</title>
        <authorList>
            <consortium name="Drosophila 12 Genomes Consortium"/>
            <person name="Clark A.G."/>
            <person name="Eisen M.B."/>
            <person name="Smith D.R."/>
            <person name="Bergman C.M."/>
            <person name="Oliver B."/>
            <person name="Markow T.A."/>
            <person name="Kaufman T.C."/>
            <person name="Kellis M."/>
            <person name="Gelbart W."/>
            <person name="Iyer V.N."/>
            <person name="Pollard D.A."/>
            <person name="Sackton T.B."/>
            <person name="Larracuente A.M."/>
            <person name="Singh N.D."/>
            <person name="Abad J.P."/>
            <person name="Abt D.N."/>
            <person name="Adryan B."/>
            <person name="Aguade M."/>
            <person name="Akashi H."/>
            <person name="Anderson W.W."/>
            <person name="Aquadro C.F."/>
            <person name="Ardell D.H."/>
            <person name="Arguello R."/>
            <person name="Artieri C.G."/>
            <person name="Barbash D.A."/>
            <person name="Barker D."/>
            <person name="Barsanti P."/>
            <person name="Batterham P."/>
            <person name="Batzoglou S."/>
            <person name="Begun D."/>
            <person name="Bhutkar A."/>
            <person name="Blanco E."/>
            <person name="Bosak S.A."/>
            <person name="Bradley R.K."/>
            <person name="Brand A.D."/>
            <person name="Brent M.R."/>
            <person name="Brooks A.N."/>
            <person name="Brown R.H."/>
            <person name="Butlin R.K."/>
            <person name="Caggese C."/>
            <person name="Calvi B.R."/>
            <person name="Bernardo de Carvalho A."/>
            <person name="Caspi A."/>
            <person name="Castrezana S."/>
            <person name="Celniker S.E."/>
            <person name="Chang J.L."/>
            <person name="Chapple C."/>
            <person name="Chatterji S."/>
            <person name="Chinwalla A."/>
            <person name="Civetta A."/>
            <person name="Clifton S.W."/>
            <person name="Comeron J.M."/>
            <person name="Costello J.C."/>
            <person name="Coyne J.A."/>
            <person name="Daub J."/>
            <person name="David R.G."/>
            <person name="Delcher A.L."/>
            <person name="Delehaunty K."/>
            <person name="Do C.B."/>
            <person name="Ebling H."/>
            <person name="Edwards K."/>
            <person name="Eickbush T."/>
            <person name="Evans J.D."/>
            <person name="Filipski A."/>
            <person name="Findeiss S."/>
            <person name="Freyhult E."/>
            <person name="Fulton L."/>
            <person name="Fulton R."/>
            <person name="Garcia A.C."/>
            <person name="Gardiner A."/>
            <person name="Garfield D.A."/>
            <person name="Garvin B.E."/>
            <person name="Gibson G."/>
            <person name="Gilbert D."/>
            <person name="Gnerre S."/>
            <person name="Godfrey J."/>
            <person name="Good R."/>
            <person name="Gotea V."/>
            <person name="Gravely B."/>
            <person name="Greenberg A.J."/>
            <person name="Griffiths-Jones S."/>
            <person name="Gross S."/>
            <person name="Guigo R."/>
            <person name="Gustafson E.A."/>
            <person name="Haerty W."/>
            <person name="Hahn M.W."/>
            <person name="Halligan D.L."/>
            <person name="Halpern A.L."/>
            <person name="Halter G.M."/>
            <person name="Han M.V."/>
            <person name="Heger A."/>
            <person name="Hillier L."/>
            <person name="Hinrichs A.S."/>
            <person name="Holmes I."/>
            <person name="Hoskins R.A."/>
            <person name="Hubisz M.J."/>
            <person name="Hultmark D."/>
            <person name="Huntley M.A."/>
            <person name="Jaffe D.B."/>
            <person name="Jagadeeshan S."/>
            <person name="Jeck W.R."/>
            <person name="Johnson J."/>
            <person name="Jones C.D."/>
            <person name="Jordan W.C."/>
            <person name="Karpen G.H."/>
            <person name="Kataoka E."/>
            <person name="Keightley P.D."/>
            <person name="Kheradpour P."/>
            <person name="Kirkness E.F."/>
            <person name="Koerich L.B."/>
            <person name="Kristiansen K."/>
            <person name="Kudrna D."/>
            <person name="Kulathinal R.J."/>
            <person name="Kumar S."/>
            <person name="Kwok R."/>
            <person name="Lander E."/>
            <person name="Langley C.H."/>
            <person name="Lapoint R."/>
            <person name="Lazzaro B.P."/>
            <person name="Lee S.J."/>
            <person name="Levesque L."/>
            <person name="Li R."/>
            <person name="Lin C.F."/>
            <person name="Lin M.F."/>
            <person name="Lindblad-Toh K."/>
            <person name="Llopart A."/>
            <person name="Long M."/>
            <person name="Low L."/>
            <person name="Lozovsky E."/>
            <person name="Lu J."/>
            <person name="Luo M."/>
            <person name="Machado C.A."/>
            <person name="Makalowski W."/>
            <person name="Marzo M."/>
            <person name="Matsuda M."/>
            <person name="Matzkin L."/>
            <person name="McAllister B."/>
            <person name="McBride C.S."/>
            <person name="McKernan B."/>
            <person name="McKernan K."/>
            <person name="Mendez-Lago M."/>
            <person name="Minx P."/>
            <person name="Mollenhauer M.U."/>
            <person name="Montooth K."/>
            <person name="Mount S.M."/>
            <person name="Mu X."/>
            <person name="Myers E."/>
            <person name="Negre B."/>
            <person name="Newfeld S."/>
            <person name="Nielsen R."/>
            <person name="Noor M.A."/>
            <person name="O'Grady P."/>
            <person name="Pachter L."/>
            <person name="Papaceit M."/>
            <person name="Parisi M.J."/>
            <person name="Parisi M."/>
            <person name="Parts L."/>
            <person name="Pedersen J.S."/>
            <person name="Pesole G."/>
            <person name="Phillippy A.M."/>
            <person name="Ponting C.P."/>
            <person name="Pop M."/>
            <person name="Porcelli D."/>
            <person name="Powell J.R."/>
            <person name="Prohaska S."/>
            <person name="Pruitt K."/>
            <person name="Puig M."/>
            <person name="Quesneville H."/>
            <person name="Ram K.R."/>
            <person name="Rand D."/>
            <person name="Rasmussen M.D."/>
            <person name="Reed L.K."/>
            <person name="Reenan R."/>
            <person name="Reily A."/>
            <person name="Remington K.A."/>
            <person name="Rieger T.T."/>
            <person name="Ritchie M.G."/>
            <person name="Robin C."/>
            <person name="Rogers Y.H."/>
            <person name="Rohde C."/>
            <person name="Rozas J."/>
            <person name="Rubenfield M.J."/>
            <person name="Ruiz A."/>
            <person name="Russo S."/>
            <person name="Salzberg S.L."/>
            <person name="Sanchez-Gracia A."/>
            <person name="Saranga D.J."/>
            <person name="Sato H."/>
            <person name="Schaeffer S.W."/>
            <person name="Schatz M.C."/>
            <person name="Schlenke T."/>
            <person name="Schwartz R."/>
            <person name="Segarra C."/>
            <person name="Singh R.S."/>
            <person name="Sirot L."/>
            <person name="Sirota M."/>
            <person name="Sisneros N.B."/>
            <person name="Smith C.D."/>
            <person name="Smith T.F."/>
            <person name="Spieth J."/>
            <person name="Stage D.E."/>
            <person name="Stark A."/>
            <person name="Stephan W."/>
            <person name="Strausberg R.L."/>
            <person name="Strempel S."/>
            <person name="Sturgill D."/>
            <person name="Sutton G."/>
            <person name="Sutton G.G."/>
            <person name="Tao W."/>
            <person name="Teichmann S."/>
            <person name="Tobari Y.N."/>
            <person name="Tomimura Y."/>
            <person name="Tsolas J.M."/>
            <person name="Valente V.L."/>
            <person name="Venter E."/>
            <person name="Venter J.C."/>
            <person name="Vicario S."/>
            <person name="Vieira F.G."/>
            <person name="Vilella A.J."/>
            <person name="Villasante A."/>
            <person name="Walenz B."/>
            <person name="Wang J."/>
            <person name="Wasserman M."/>
            <person name="Watts T."/>
            <person name="Wilson D."/>
            <person name="Wilson R.K."/>
            <person name="Wing R.A."/>
            <person name="Wolfner M.F."/>
            <person name="Wong A."/>
            <person name="Wong G.K."/>
            <person name="Wu C.I."/>
            <person name="Wu G."/>
            <person name="Yamamoto D."/>
            <person name="Yang H.P."/>
            <person name="Yang S.P."/>
            <person name="Yorke J.A."/>
            <person name="Yoshida K."/>
            <person name="Zdobnov E."/>
            <person name="Zhang P."/>
            <person name="Zhang Y."/>
            <person name="Zimin A.V."/>
            <person name="Baldwin J."/>
            <person name="Abdouelleil A."/>
            <person name="Abdulkadir J."/>
            <person name="Abebe A."/>
            <person name="Abera B."/>
            <person name="Abreu J."/>
            <person name="Acer S.C."/>
            <person name="Aftuck L."/>
            <person name="Alexander A."/>
            <person name="An P."/>
            <person name="Anderson E."/>
            <person name="Anderson S."/>
            <person name="Arachi H."/>
            <person name="Azer M."/>
            <person name="Bachantsang P."/>
            <person name="Barry A."/>
            <person name="Bayul T."/>
            <person name="Berlin A."/>
            <person name="Bessette D."/>
            <person name="Bloom T."/>
            <person name="Blye J."/>
            <person name="Boguslavskiy L."/>
            <person name="Bonnet C."/>
            <person name="Boukhgalter B."/>
            <person name="Bourzgui I."/>
            <person name="Brown A."/>
            <person name="Cahill P."/>
            <person name="Channer S."/>
            <person name="Cheshatsang Y."/>
            <person name="Chuda L."/>
            <person name="Citroen M."/>
            <person name="Collymore A."/>
            <person name="Cooke P."/>
            <person name="Costello M."/>
            <person name="D'Aco K."/>
            <person name="Daza R."/>
            <person name="De Haan G."/>
            <person name="DeGray S."/>
            <person name="DeMaso C."/>
            <person name="Dhargay N."/>
            <person name="Dooley K."/>
            <person name="Dooley E."/>
            <person name="Doricent M."/>
            <person name="Dorje P."/>
            <person name="Dorjee K."/>
            <person name="Dupes A."/>
            <person name="Elong R."/>
            <person name="Falk J."/>
            <person name="Farina A."/>
            <person name="Faro S."/>
            <person name="Ferguson D."/>
            <person name="Fisher S."/>
            <person name="Foley C.D."/>
            <person name="Franke A."/>
            <person name="Friedrich D."/>
            <person name="Gadbois L."/>
            <person name="Gearin G."/>
            <person name="Gearin C.R."/>
            <person name="Giannoukos G."/>
            <person name="Goode T."/>
            <person name="Graham J."/>
            <person name="Grandbois E."/>
            <person name="Grewal S."/>
            <person name="Gyaltsen K."/>
            <person name="Hafez N."/>
            <person name="Hagos B."/>
            <person name="Hall J."/>
            <person name="Henson C."/>
            <person name="Hollinger A."/>
            <person name="Honan T."/>
            <person name="Huard M.D."/>
            <person name="Hughes L."/>
            <person name="Hurhula B."/>
            <person name="Husby M.E."/>
            <person name="Kamat A."/>
            <person name="Kanga B."/>
            <person name="Kashin S."/>
            <person name="Khazanovich D."/>
            <person name="Kisner P."/>
            <person name="Lance K."/>
            <person name="Lara M."/>
            <person name="Lee W."/>
            <person name="Lennon N."/>
            <person name="Letendre F."/>
            <person name="LeVine R."/>
            <person name="Lipovsky A."/>
            <person name="Liu X."/>
            <person name="Liu J."/>
            <person name="Liu S."/>
            <person name="Lokyitsang T."/>
            <person name="Lokyitsang Y."/>
            <person name="Lubonja R."/>
            <person name="Lui A."/>
            <person name="MacDonald P."/>
            <person name="Magnisalis V."/>
            <person name="Maru K."/>
            <person name="Matthews C."/>
            <person name="McCusker W."/>
            <person name="McDonough S."/>
            <person name="Mehta T."/>
            <person name="Meldrim J."/>
            <person name="Meneus L."/>
            <person name="Mihai O."/>
            <person name="Mihalev A."/>
            <person name="Mihova T."/>
            <person name="Mittelman R."/>
            <person name="Mlenga V."/>
            <person name="Montmayeur A."/>
            <person name="Mulrain L."/>
            <person name="Navidi A."/>
            <person name="Naylor J."/>
            <person name="Negash T."/>
            <person name="Nguyen T."/>
            <person name="Nguyen N."/>
            <person name="Nicol R."/>
            <person name="Norbu C."/>
            <person name="Norbu N."/>
            <person name="Novod N."/>
            <person name="O'Neill B."/>
            <person name="Osman S."/>
            <person name="Markiewicz E."/>
            <person name="Oyono O.L."/>
            <person name="Patti C."/>
            <person name="Phunkhang P."/>
            <person name="Pierre F."/>
            <person name="Priest M."/>
            <person name="Raghuraman S."/>
            <person name="Rege F."/>
            <person name="Reyes R."/>
            <person name="Rise C."/>
            <person name="Rogov P."/>
            <person name="Ross K."/>
            <person name="Ryan E."/>
            <person name="Settipalli S."/>
            <person name="Shea T."/>
            <person name="Sherpa N."/>
            <person name="Shi L."/>
            <person name="Shih D."/>
            <person name="Sparrow T."/>
            <person name="Spaulding J."/>
            <person name="Stalker J."/>
            <person name="Stange-Thomann N."/>
            <person name="Stavropoulos S."/>
            <person name="Stone C."/>
            <person name="Strader C."/>
            <person name="Tesfaye S."/>
            <person name="Thomson T."/>
            <person name="Thoulutsang Y."/>
            <person name="Thoulutsang D."/>
            <person name="Topham K."/>
            <person name="Topping I."/>
            <person name="Tsamla T."/>
            <person name="Vassiliev H."/>
            <person name="Vo A."/>
            <person name="Wangchuk T."/>
            <person name="Wangdi T."/>
            <person name="Weiand M."/>
            <person name="Wilkinson J."/>
            <person name="Wilson A."/>
            <person name="Yadav S."/>
            <person name="Young G."/>
            <person name="Yu Q."/>
            <person name="Zembek L."/>
            <person name="Zhong D."/>
            <person name="Zimmer A."/>
            <person name="Zwirko Z."/>
            <person name="Jaffe D.B."/>
            <person name="Alvarez P."/>
            <person name="Brockman W."/>
            <person name="Butler J."/>
            <person name="Chin C."/>
            <person name="Gnerre S."/>
            <person name="Grabherr M."/>
            <person name="Kleber M."/>
            <person name="Mauceli E."/>
            <person name="MacCallum I."/>
        </authorList>
    </citation>
    <scope>NUCLEOTIDE SEQUENCE [LARGE SCALE GENOMIC DNA]</scope>
    <source>
        <strain evidence="2">MSH-3 / Tucson 14011-0111.49</strain>
    </source>
</reference>
<sequence length="201" mass="22752">MVTERLNETHQMELPVAPITFQEILEDIKKLKSKKVPGDDRIDNVVAKALPNRAILLEMCPHNHVAKTRKAISQAFERVWHERLLAKIKMILNRAQLCEVLKNFLTERTFRVVKEGAASLTKTIKAEEQHGTVDARLTFDSHIRSVKSKLVRVNFCVGSPELSGISVTGTSPRTATYHLLVMLSKIKRRTILVSSEATLIY</sequence>
<protein>
    <submittedName>
        <fullName evidence="1">GL18201</fullName>
    </submittedName>
</protein>
<dbReference type="EMBL" id="CH479250">
    <property type="protein sequence ID" value="EDW38639.1"/>
    <property type="molecule type" value="Genomic_DNA"/>
</dbReference>
<dbReference type="HOGENOM" id="CLU_1361706_0_0_1"/>
<organism evidence="2">
    <name type="scientific">Drosophila persimilis</name>
    <name type="common">Fruit fly</name>
    <dbReference type="NCBI Taxonomy" id="7234"/>
    <lineage>
        <taxon>Eukaryota</taxon>
        <taxon>Metazoa</taxon>
        <taxon>Ecdysozoa</taxon>
        <taxon>Arthropoda</taxon>
        <taxon>Hexapoda</taxon>
        <taxon>Insecta</taxon>
        <taxon>Pterygota</taxon>
        <taxon>Neoptera</taxon>
        <taxon>Endopterygota</taxon>
        <taxon>Diptera</taxon>
        <taxon>Brachycera</taxon>
        <taxon>Muscomorpha</taxon>
        <taxon>Ephydroidea</taxon>
        <taxon>Drosophilidae</taxon>
        <taxon>Drosophila</taxon>
        <taxon>Sophophora</taxon>
    </lineage>
</organism>